<keyword evidence="4" id="KW-1185">Reference proteome</keyword>
<comment type="caution">
    <text evidence="3">The sequence shown here is derived from an EMBL/GenBank/DDBJ whole genome shotgun (WGS) entry which is preliminary data.</text>
</comment>
<dbReference type="Gene3D" id="3.30.2130.10">
    <property type="entry name" value="VC0802-like"/>
    <property type="match status" value="1"/>
</dbReference>
<dbReference type="InterPro" id="IPR016540">
    <property type="entry name" value="UCP008459"/>
</dbReference>
<dbReference type="PANTHER" id="PTHR31131:SF6">
    <property type="entry name" value="CASTOR ACT DOMAIN-CONTAINING PROTEIN"/>
    <property type="match status" value="1"/>
</dbReference>
<evidence type="ECO:0000313" key="4">
    <source>
        <dbReference type="Proteomes" id="UP000612362"/>
    </source>
</evidence>
<dbReference type="RefSeq" id="WP_220199163.1">
    <property type="nucleotide sequence ID" value="NZ_BNJF01000007.1"/>
</dbReference>
<dbReference type="PIRSF" id="PIRSF008459">
    <property type="entry name" value="UCP008459"/>
    <property type="match status" value="1"/>
</dbReference>
<dbReference type="InterPro" id="IPR045865">
    <property type="entry name" value="ACT-like_dom_sf"/>
</dbReference>
<dbReference type="InterPro" id="IPR027795">
    <property type="entry name" value="CASTOR_ACT_dom"/>
</dbReference>
<evidence type="ECO:0000313" key="3">
    <source>
        <dbReference type="EMBL" id="GHO50099.1"/>
    </source>
</evidence>
<dbReference type="InterPro" id="IPR049447">
    <property type="entry name" value="A9CJY8-like_N"/>
</dbReference>
<organism evidence="3 4">
    <name type="scientific">Ktedonospora formicarum</name>
    <dbReference type="NCBI Taxonomy" id="2778364"/>
    <lineage>
        <taxon>Bacteria</taxon>
        <taxon>Bacillati</taxon>
        <taxon>Chloroflexota</taxon>
        <taxon>Ktedonobacteria</taxon>
        <taxon>Ktedonobacterales</taxon>
        <taxon>Ktedonobacteraceae</taxon>
        <taxon>Ktedonospora</taxon>
    </lineage>
</organism>
<dbReference type="Proteomes" id="UP000612362">
    <property type="component" value="Unassembled WGS sequence"/>
</dbReference>
<proteinExistence type="predicted"/>
<dbReference type="SUPFAM" id="SSF55021">
    <property type="entry name" value="ACT-like"/>
    <property type="match status" value="2"/>
</dbReference>
<evidence type="ECO:0000259" key="2">
    <source>
        <dbReference type="Pfam" id="PF21631"/>
    </source>
</evidence>
<dbReference type="InterPro" id="IPR051719">
    <property type="entry name" value="CASTOR_mTORC1"/>
</dbReference>
<feature type="domain" description="CASTOR ACT" evidence="1">
    <location>
        <begin position="56"/>
        <end position="117"/>
    </location>
</feature>
<dbReference type="AlphaFoldDB" id="A0A8J3I5S1"/>
<evidence type="ECO:0000259" key="1">
    <source>
        <dbReference type="Pfam" id="PF13840"/>
    </source>
</evidence>
<dbReference type="PANTHER" id="PTHR31131">
    <property type="entry name" value="CHROMOSOME 1, WHOLE GENOME SHOTGUN SEQUENCE"/>
    <property type="match status" value="1"/>
</dbReference>
<dbReference type="Pfam" id="PF21631">
    <property type="entry name" value="A9CJY8-like_N"/>
    <property type="match status" value="1"/>
</dbReference>
<feature type="domain" description="A9CJY8-like N-terminal" evidence="2">
    <location>
        <begin position="11"/>
        <end position="52"/>
    </location>
</feature>
<reference evidence="3" key="1">
    <citation type="submission" date="2020-10" db="EMBL/GenBank/DDBJ databases">
        <title>Taxonomic study of unclassified bacteria belonging to the class Ktedonobacteria.</title>
        <authorList>
            <person name="Yabe S."/>
            <person name="Wang C.M."/>
            <person name="Zheng Y."/>
            <person name="Sakai Y."/>
            <person name="Cavaletti L."/>
            <person name="Monciardini P."/>
            <person name="Donadio S."/>
        </authorList>
    </citation>
    <scope>NUCLEOTIDE SEQUENCE</scope>
    <source>
        <strain evidence="3">SOSP1-1</strain>
    </source>
</reference>
<sequence>MQLTILDLPLSVCRLEARQEVPAWAWKRREFISITYTVDELSIVCATESIPDGVRVEHGWRALQVAGPLDFSLTGILAGLATPLSGAGIPIFAISTYDTDYLLLKEAHLERARAVLEALGYTFLV</sequence>
<name>A0A8J3I5S1_9CHLR</name>
<gene>
    <name evidence="3" type="ORF">KSX_82620</name>
</gene>
<protein>
    <submittedName>
        <fullName evidence="3">Amino acid-binding protein</fullName>
    </submittedName>
</protein>
<dbReference type="Pfam" id="PF13840">
    <property type="entry name" value="ACT_7"/>
    <property type="match status" value="1"/>
</dbReference>
<accession>A0A8J3I5S1</accession>
<dbReference type="EMBL" id="BNJF01000007">
    <property type="protein sequence ID" value="GHO50099.1"/>
    <property type="molecule type" value="Genomic_DNA"/>
</dbReference>